<keyword evidence="3" id="KW-1185">Reference proteome</keyword>
<dbReference type="InterPro" id="IPR000873">
    <property type="entry name" value="AMP-dep_synth/lig_dom"/>
</dbReference>
<dbReference type="InterPro" id="IPR042099">
    <property type="entry name" value="ANL_N_sf"/>
</dbReference>
<dbReference type="Proteomes" id="UP001164746">
    <property type="component" value="Chromosome 9"/>
</dbReference>
<feature type="non-terminal residue" evidence="2">
    <location>
        <position position="1"/>
    </location>
</feature>
<proteinExistence type="predicted"/>
<feature type="domain" description="AMP-dependent synthetase/ligase" evidence="1">
    <location>
        <begin position="30"/>
        <end position="132"/>
    </location>
</feature>
<sequence length="161" mass="17616">MAPCGESYIHLERTVHDDGIKTVGACLAKNAAELGEGDALVFVTPGAQYERNVVTWRQLHENSFNVTRALLKLGLRKGECVAIDLRSCPEWVYLTFGCMVAGLRPACLSFTYTDGSDVVATMERLQTCALLVMDPGENGEKWDVLEQLFDSHSNDASAKSS</sequence>
<dbReference type="EMBL" id="CP111020">
    <property type="protein sequence ID" value="WAR13791.1"/>
    <property type="molecule type" value="Genomic_DNA"/>
</dbReference>
<accession>A0ABY7EYQ2</accession>
<protein>
    <recommendedName>
        <fullName evidence="1">AMP-dependent synthetase/ligase domain-containing protein</fullName>
    </recommendedName>
</protein>
<dbReference type="Pfam" id="PF00501">
    <property type="entry name" value="AMP-binding"/>
    <property type="match status" value="1"/>
</dbReference>
<dbReference type="SUPFAM" id="SSF56801">
    <property type="entry name" value="Acetyl-CoA synthetase-like"/>
    <property type="match status" value="1"/>
</dbReference>
<evidence type="ECO:0000259" key="1">
    <source>
        <dbReference type="Pfam" id="PF00501"/>
    </source>
</evidence>
<evidence type="ECO:0000313" key="2">
    <source>
        <dbReference type="EMBL" id="WAR13791.1"/>
    </source>
</evidence>
<reference evidence="2" key="1">
    <citation type="submission" date="2022-11" db="EMBL/GenBank/DDBJ databases">
        <title>Centuries of genome instability and evolution in soft-shell clam transmissible cancer (bioRxiv).</title>
        <authorList>
            <person name="Hart S.F.M."/>
            <person name="Yonemitsu M.A."/>
            <person name="Giersch R.M."/>
            <person name="Beal B.F."/>
            <person name="Arriagada G."/>
            <person name="Davis B.W."/>
            <person name="Ostrander E.A."/>
            <person name="Goff S.P."/>
            <person name="Metzger M.J."/>
        </authorList>
    </citation>
    <scope>NUCLEOTIDE SEQUENCE</scope>
    <source>
        <strain evidence="2">MELC-2E11</strain>
        <tissue evidence="2">Siphon/mantle</tissue>
    </source>
</reference>
<dbReference type="Gene3D" id="3.40.50.12780">
    <property type="entry name" value="N-terminal domain of ligase-like"/>
    <property type="match status" value="1"/>
</dbReference>
<evidence type="ECO:0000313" key="3">
    <source>
        <dbReference type="Proteomes" id="UP001164746"/>
    </source>
</evidence>
<organism evidence="2 3">
    <name type="scientific">Mya arenaria</name>
    <name type="common">Soft-shell clam</name>
    <dbReference type="NCBI Taxonomy" id="6604"/>
    <lineage>
        <taxon>Eukaryota</taxon>
        <taxon>Metazoa</taxon>
        <taxon>Spiralia</taxon>
        <taxon>Lophotrochozoa</taxon>
        <taxon>Mollusca</taxon>
        <taxon>Bivalvia</taxon>
        <taxon>Autobranchia</taxon>
        <taxon>Heteroconchia</taxon>
        <taxon>Euheterodonta</taxon>
        <taxon>Imparidentia</taxon>
        <taxon>Neoheterodontei</taxon>
        <taxon>Myida</taxon>
        <taxon>Myoidea</taxon>
        <taxon>Myidae</taxon>
        <taxon>Mya</taxon>
    </lineage>
</organism>
<name>A0ABY7EYQ2_MYAAR</name>
<gene>
    <name evidence="2" type="ORF">MAR_003896</name>
</gene>